<dbReference type="SUPFAM" id="SSF56672">
    <property type="entry name" value="DNA/RNA polymerases"/>
    <property type="match status" value="1"/>
</dbReference>
<dbReference type="InterPro" id="IPR053134">
    <property type="entry name" value="RNA-dir_DNA_polymerase"/>
</dbReference>
<dbReference type="Gene3D" id="3.30.70.270">
    <property type="match status" value="1"/>
</dbReference>
<dbReference type="GeneID" id="107492952"/>
<dbReference type="PANTHER" id="PTHR24559:SF444">
    <property type="entry name" value="REVERSE TRANSCRIPTASE DOMAIN-CONTAINING PROTEIN"/>
    <property type="match status" value="1"/>
</dbReference>
<dbReference type="InterPro" id="IPR043128">
    <property type="entry name" value="Rev_trsase/Diguanyl_cyclase"/>
</dbReference>
<dbReference type="KEGG" id="adu:107492952"/>
<dbReference type="OrthoDB" id="101614at2759"/>
<dbReference type="RefSeq" id="XP_015969519.1">
    <property type="nucleotide sequence ID" value="XM_016114033.1"/>
</dbReference>
<gene>
    <name evidence="3" type="primary">LOC107492952</name>
</gene>
<dbReference type="CDD" id="cd01647">
    <property type="entry name" value="RT_LTR"/>
    <property type="match status" value="1"/>
</dbReference>
<sequence length="328" mass="37224">MEDDSLSKTIDIQYLIVECPSPYNVILGRPALTTFRAVVSTFHLCVKFQAQDGKIATLHSDRQQARQCYNTSLKRSNTGQKYEHEVKAIHTTKEVLSLAKLDPRGDTQERPQPADELQKVSLTSRPDQGTYIGQALQGQERSELIKLLQANADLFVWTPTDMPDINPDVICHKLAIDQTIRPITQKKRNFGVEKSKANLEETRKLLSANFIKEIRFTTWLSSVVMARKNSDNASGFQSLSFMDAYSGYNQILMHPEDQSKIAFITEHGNFCYKVMLFGLKNAGATYQRLMDKVFCNQIGQNMEIYVDDMVAKTTPGRSHCEDLRELFG</sequence>
<organism evidence="2 3">
    <name type="scientific">Arachis duranensis</name>
    <name type="common">Wild peanut</name>
    <dbReference type="NCBI Taxonomy" id="130453"/>
    <lineage>
        <taxon>Eukaryota</taxon>
        <taxon>Viridiplantae</taxon>
        <taxon>Streptophyta</taxon>
        <taxon>Embryophyta</taxon>
        <taxon>Tracheophyta</taxon>
        <taxon>Spermatophyta</taxon>
        <taxon>Magnoliopsida</taxon>
        <taxon>eudicotyledons</taxon>
        <taxon>Gunneridae</taxon>
        <taxon>Pentapetalae</taxon>
        <taxon>rosids</taxon>
        <taxon>fabids</taxon>
        <taxon>Fabales</taxon>
        <taxon>Fabaceae</taxon>
        <taxon>Papilionoideae</taxon>
        <taxon>50 kb inversion clade</taxon>
        <taxon>dalbergioids sensu lato</taxon>
        <taxon>Dalbergieae</taxon>
        <taxon>Pterocarpus clade</taxon>
        <taxon>Arachis</taxon>
    </lineage>
</organism>
<accession>A0A6P4DN46</accession>
<dbReference type="InterPro" id="IPR000477">
    <property type="entry name" value="RT_dom"/>
</dbReference>
<evidence type="ECO:0000313" key="3">
    <source>
        <dbReference type="RefSeq" id="XP_015969519.1"/>
    </source>
</evidence>
<evidence type="ECO:0000313" key="2">
    <source>
        <dbReference type="Proteomes" id="UP000515211"/>
    </source>
</evidence>
<evidence type="ECO:0000259" key="1">
    <source>
        <dbReference type="Pfam" id="PF00078"/>
    </source>
</evidence>
<dbReference type="AlphaFoldDB" id="A0A6P4DN46"/>
<dbReference type="Pfam" id="PF00078">
    <property type="entry name" value="RVT_1"/>
    <property type="match status" value="1"/>
</dbReference>
<protein>
    <submittedName>
        <fullName evidence="3">Uncharacterized protein LOC107492952</fullName>
    </submittedName>
</protein>
<name>A0A6P4DN46_ARADU</name>
<keyword evidence="2" id="KW-1185">Reference proteome</keyword>
<dbReference type="Gene3D" id="3.10.10.10">
    <property type="entry name" value="HIV Type 1 Reverse Transcriptase, subunit A, domain 1"/>
    <property type="match status" value="1"/>
</dbReference>
<feature type="domain" description="Reverse transcriptase" evidence="1">
    <location>
        <begin position="219"/>
        <end position="320"/>
    </location>
</feature>
<proteinExistence type="predicted"/>
<dbReference type="InterPro" id="IPR043502">
    <property type="entry name" value="DNA/RNA_pol_sf"/>
</dbReference>
<reference evidence="2" key="1">
    <citation type="journal article" date="2016" name="Nat. Genet.">
        <title>The genome sequences of Arachis duranensis and Arachis ipaensis, the diploid ancestors of cultivated peanut.</title>
        <authorList>
            <person name="Bertioli D.J."/>
            <person name="Cannon S.B."/>
            <person name="Froenicke L."/>
            <person name="Huang G."/>
            <person name="Farmer A.D."/>
            <person name="Cannon E.K."/>
            <person name="Liu X."/>
            <person name="Gao D."/>
            <person name="Clevenger J."/>
            <person name="Dash S."/>
            <person name="Ren L."/>
            <person name="Moretzsohn M.C."/>
            <person name="Shirasawa K."/>
            <person name="Huang W."/>
            <person name="Vidigal B."/>
            <person name="Abernathy B."/>
            <person name="Chu Y."/>
            <person name="Niederhuth C.E."/>
            <person name="Umale P."/>
            <person name="Araujo A.C."/>
            <person name="Kozik A."/>
            <person name="Kim K.D."/>
            <person name="Burow M.D."/>
            <person name="Varshney R.K."/>
            <person name="Wang X."/>
            <person name="Zhang X."/>
            <person name="Barkley N."/>
            <person name="Guimaraes P.M."/>
            <person name="Isobe S."/>
            <person name="Guo B."/>
            <person name="Liao B."/>
            <person name="Stalker H.T."/>
            <person name="Schmitz R.J."/>
            <person name="Scheffler B.E."/>
            <person name="Leal-Bertioli S.C."/>
            <person name="Xun X."/>
            <person name="Jackson S.A."/>
            <person name="Michelmore R."/>
            <person name="Ozias-Akins P."/>
        </authorList>
    </citation>
    <scope>NUCLEOTIDE SEQUENCE [LARGE SCALE GENOMIC DNA]</scope>
    <source>
        <strain evidence="2">cv. V14167</strain>
    </source>
</reference>
<dbReference type="PANTHER" id="PTHR24559">
    <property type="entry name" value="TRANSPOSON TY3-I GAG-POL POLYPROTEIN"/>
    <property type="match status" value="1"/>
</dbReference>
<reference evidence="3" key="2">
    <citation type="submission" date="2025-08" db="UniProtKB">
        <authorList>
            <consortium name="RefSeq"/>
        </authorList>
    </citation>
    <scope>IDENTIFICATION</scope>
    <source>
        <tissue evidence="3">Whole plant</tissue>
    </source>
</reference>
<dbReference type="Proteomes" id="UP000515211">
    <property type="component" value="Chromosome 6"/>
</dbReference>